<dbReference type="GO" id="GO:0016477">
    <property type="term" value="P:cell migration"/>
    <property type="evidence" value="ECO:0007669"/>
    <property type="project" value="TreeGrafter"/>
</dbReference>
<dbReference type="SUPFAM" id="SSF55550">
    <property type="entry name" value="SH2 domain"/>
    <property type="match status" value="1"/>
</dbReference>
<dbReference type="GO" id="GO:0030971">
    <property type="term" value="F:receptor tyrosine kinase binding"/>
    <property type="evidence" value="ECO:0007669"/>
    <property type="project" value="TreeGrafter"/>
</dbReference>
<dbReference type="GO" id="GO:0005737">
    <property type="term" value="C:cytoplasm"/>
    <property type="evidence" value="ECO:0007669"/>
    <property type="project" value="TreeGrafter"/>
</dbReference>
<proteinExistence type="predicted"/>
<evidence type="ECO:0000259" key="3">
    <source>
        <dbReference type="PROSITE" id="PS50001"/>
    </source>
</evidence>
<dbReference type="PANTHER" id="PTHR19969">
    <property type="entry name" value="SH2-SH3 ADAPTOR PROTEIN-RELATED"/>
    <property type="match status" value="1"/>
</dbReference>
<dbReference type="FunFam" id="3.30.505.10:FF:000100">
    <property type="entry name" value="phosphatidylinositol 3-kinase regulatory subunit gamma"/>
    <property type="match status" value="1"/>
</dbReference>
<dbReference type="InterPro" id="IPR000980">
    <property type="entry name" value="SH2"/>
</dbReference>
<evidence type="ECO:0000313" key="5">
    <source>
        <dbReference type="RefSeq" id="XP_026679433.1"/>
    </source>
</evidence>
<accession>A0A3Q0IXM1</accession>
<dbReference type="AlphaFoldDB" id="A0A3Q0IXM1"/>
<dbReference type="InterPro" id="IPR036860">
    <property type="entry name" value="SH2_dom_sf"/>
</dbReference>
<dbReference type="Pfam" id="PF00017">
    <property type="entry name" value="SH2"/>
    <property type="match status" value="1"/>
</dbReference>
<protein>
    <submittedName>
        <fullName evidence="5">Phosphatidylinositol 3-kinase regulatory subunit gamma-like</fullName>
    </submittedName>
</protein>
<dbReference type="Proteomes" id="UP000079169">
    <property type="component" value="Unplaced"/>
</dbReference>
<name>A0A3Q0IXM1_DIACI</name>
<dbReference type="PANTHER" id="PTHR19969:SF5">
    <property type="entry name" value="CRK-LIKE PROTEIN"/>
    <property type="match status" value="1"/>
</dbReference>
<dbReference type="STRING" id="121845.A0A3Q0IXM1"/>
<evidence type="ECO:0000313" key="4">
    <source>
        <dbReference type="Proteomes" id="UP000079169"/>
    </source>
</evidence>
<dbReference type="Gene3D" id="3.30.505.10">
    <property type="entry name" value="SH2 domain"/>
    <property type="match status" value="1"/>
</dbReference>
<feature type="domain" description="SH2" evidence="3">
    <location>
        <begin position="21"/>
        <end position="109"/>
    </location>
</feature>
<dbReference type="KEGG" id="dci:103509248"/>
<dbReference type="InterPro" id="IPR051184">
    <property type="entry name" value="Tyrosine-phos_adapter"/>
</dbReference>
<evidence type="ECO:0000256" key="1">
    <source>
        <dbReference type="ARBA" id="ARBA00022999"/>
    </source>
</evidence>
<gene>
    <name evidence="5" type="primary">LOC103509248</name>
</gene>
<dbReference type="GeneID" id="103509248"/>
<dbReference type="GO" id="GO:0035591">
    <property type="term" value="F:signaling adaptor activity"/>
    <property type="evidence" value="ECO:0007669"/>
    <property type="project" value="TreeGrafter"/>
</dbReference>
<keyword evidence="1 2" id="KW-0727">SH2 domain</keyword>
<organism evidence="4 5">
    <name type="scientific">Diaphorina citri</name>
    <name type="common">Asian citrus psyllid</name>
    <dbReference type="NCBI Taxonomy" id="121845"/>
    <lineage>
        <taxon>Eukaryota</taxon>
        <taxon>Metazoa</taxon>
        <taxon>Ecdysozoa</taxon>
        <taxon>Arthropoda</taxon>
        <taxon>Hexapoda</taxon>
        <taxon>Insecta</taxon>
        <taxon>Pterygota</taxon>
        <taxon>Neoptera</taxon>
        <taxon>Paraneoptera</taxon>
        <taxon>Hemiptera</taxon>
        <taxon>Sternorrhyncha</taxon>
        <taxon>Psylloidea</taxon>
        <taxon>Psyllidae</taxon>
        <taxon>Diaphorininae</taxon>
        <taxon>Diaphorina</taxon>
    </lineage>
</organism>
<reference evidence="5" key="1">
    <citation type="submission" date="2025-08" db="UniProtKB">
        <authorList>
            <consortium name="RefSeq"/>
        </authorList>
    </citation>
    <scope>IDENTIFICATION</scope>
</reference>
<dbReference type="GO" id="GO:0007167">
    <property type="term" value="P:enzyme-linked receptor protein signaling pathway"/>
    <property type="evidence" value="ECO:0007669"/>
    <property type="project" value="TreeGrafter"/>
</dbReference>
<dbReference type="RefSeq" id="XP_026679433.1">
    <property type="nucleotide sequence ID" value="XM_026823632.1"/>
</dbReference>
<dbReference type="SMART" id="SM00252">
    <property type="entry name" value="SH2"/>
    <property type="match status" value="1"/>
</dbReference>
<evidence type="ECO:0000256" key="2">
    <source>
        <dbReference type="PROSITE-ProRule" id="PRU00191"/>
    </source>
</evidence>
<keyword evidence="4" id="KW-1185">Reference proteome</keyword>
<dbReference type="PROSITE" id="PS50001">
    <property type="entry name" value="SH2"/>
    <property type="match status" value="1"/>
</dbReference>
<dbReference type="PaxDb" id="121845-A0A3Q0IXM1"/>
<sequence length="109" mass="12145">MPSLSALNRTERDLPHHDEKTWLVRMSRAQAEALLSGRPDGTFLIRPSTTGQYALSIVCSGAPKHCLVYETERGFGFAEPFNIYPSLGALVLHYAANSLEEHNDDLIFL</sequence>
<dbReference type="PRINTS" id="PR00678">
    <property type="entry name" value="PI3KINASEP85"/>
</dbReference>